<accession>A0AAU9K255</accession>
<evidence type="ECO:0000259" key="2">
    <source>
        <dbReference type="PROSITE" id="PS50102"/>
    </source>
</evidence>
<dbReference type="Proteomes" id="UP001162131">
    <property type="component" value="Unassembled WGS sequence"/>
</dbReference>
<dbReference type="EMBL" id="CAJZBQ010000056">
    <property type="protein sequence ID" value="CAG9333137.1"/>
    <property type="molecule type" value="Genomic_DNA"/>
</dbReference>
<dbReference type="PANTHER" id="PTHR48037">
    <property type="entry name" value="ATPASE E1"/>
    <property type="match status" value="1"/>
</dbReference>
<dbReference type="Pfam" id="PF00076">
    <property type="entry name" value="RRM_1"/>
    <property type="match status" value="1"/>
</dbReference>
<evidence type="ECO:0000256" key="1">
    <source>
        <dbReference type="PROSITE-ProRule" id="PRU00176"/>
    </source>
</evidence>
<dbReference type="AlphaFoldDB" id="A0AAU9K255"/>
<protein>
    <recommendedName>
        <fullName evidence="2">RRM domain-containing protein</fullName>
    </recommendedName>
</protein>
<proteinExistence type="predicted"/>
<dbReference type="PANTHER" id="PTHR48037:SF1">
    <property type="entry name" value="RRM DOMAIN-CONTAINING PROTEIN"/>
    <property type="match status" value="1"/>
</dbReference>
<reference evidence="3" key="1">
    <citation type="submission" date="2021-09" db="EMBL/GenBank/DDBJ databases">
        <authorList>
            <consortium name="AG Swart"/>
            <person name="Singh M."/>
            <person name="Singh A."/>
            <person name="Seah K."/>
            <person name="Emmerich C."/>
        </authorList>
    </citation>
    <scope>NUCLEOTIDE SEQUENCE</scope>
    <source>
        <strain evidence="3">ATCC30299</strain>
    </source>
</reference>
<dbReference type="InterPro" id="IPR035979">
    <property type="entry name" value="RBD_domain_sf"/>
</dbReference>
<dbReference type="GO" id="GO:0003723">
    <property type="term" value="F:RNA binding"/>
    <property type="evidence" value="ECO:0007669"/>
    <property type="project" value="UniProtKB-UniRule"/>
</dbReference>
<gene>
    <name evidence="3" type="ORF">BSTOLATCC_MIC57957</name>
</gene>
<comment type="caution">
    <text evidence="3">The sequence shown here is derived from an EMBL/GenBank/DDBJ whole genome shotgun (WGS) entry which is preliminary data.</text>
</comment>
<sequence>MQKNPRMIFVGNLPDGADYNALNEAFIPFGEIKNIDIPADPITKASRGFAFIEYEEEEDADHAIFNKHNSLMGENSLVVEHARPMRSKEFLNKPIWADSDYHEKYATAPDSQ</sequence>
<dbReference type="Gene3D" id="3.30.70.330">
    <property type="match status" value="1"/>
</dbReference>
<name>A0AAU9K255_9CILI</name>
<feature type="domain" description="RRM" evidence="2">
    <location>
        <begin position="6"/>
        <end position="84"/>
    </location>
</feature>
<evidence type="ECO:0000313" key="3">
    <source>
        <dbReference type="EMBL" id="CAG9333137.1"/>
    </source>
</evidence>
<dbReference type="SUPFAM" id="SSF54928">
    <property type="entry name" value="RNA-binding domain, RBD"/>
    <property type="match status" value="1"/>
</dbReference>
<dbReference type="SMART" id="SM00360">
    <property type="entry name" value="RRM"/>
    <property type="match status" value="1"/>
</dbReference>
<organism evidence="3 4">
    <name type="scientific">Blepharisma stoltei</name>
    <dbReference type="NCBI Taxonomy" id="1481888"/>
    <lineage>
        <taxon>Eukaryota</taxon>
        <taxon>Sar</taxon>
        <taxon>Alveolata</taxon>
        <taxon>Ciliophora</taxon>
        <taxon>Postciliodesmatophora</taxon>
        <taxon>Heterotrichea</taxon>
        <taxon>Heterotrichida</taxon>
        <taxon>Blepharismidae</taxon>
        <taxon>Blepharisma</taxon>
    </lineage>
</organism>
<dbReference type="PROSITE" id="PS50102">
    <property type="entry name" value="RRM"/>
    <property type="match status" value="1"/>
</dbReference>
<dbReference type="InterPro" id="IPR012677">
    <property type="entry name" value="Nucleotide-bd_a/b_plait_sf"/>
</dbReference>
<keyword evidence="1" id="KW-0694">RNA-binding</keyword>
<evidence type="ECO:0000313" key="4">
    <source>
        <dbReference type="Proteomes" id="UP001162131"/>
    </source>
</evidence>
<keyword evidence="4" id="KW-1185">Reference proteome</keyword>
<dbReference type="InterPro" id="IPR000504">
    <property type="entry name" value="RRM_dom"/>
</dbReference>